<gene>
    <name evidence="7" type="ORF">DSTB1V02_LOCUS11163</name>
</gene>
<evidence type="ECO:0000313" key="8">
    <source>
        <dbReference type="Proteomes" id="UP000677054"/>
    </source>
</evidence>
<dbReference type="SUPFAM" id="SSF57440">
    <property type="entry name" value="Kringle-like"/>
    <property type="match status" value="4"/>
</dbReference>
<keyword evidence="1 3" id="KW-0420">Kringle</keyword>
<evidence type="ECO:0000259" key="6">
    <source>
        <dbReference type="PROSITE" id="PS50948"/>
    </source>
</evidence>
<dbReference type="AlphaFoldDB" id="A0A7R9AC73"/>
<dbReference type="SUPFAM" id="SSF57414">
    <property type="entry name" value="Hairpin loop containing domain-like"/>
    <property type="match status" value="1"/>
</dbReference>
<keyword evidence="4" id="KW-0732">Signal</keyword>
<dbReference type="EMBL" id="LR903034">
    <property type="protein sequence ID" value="CAD7251396.1"/>
    <property type="molecule type" value="Genomic_DNA"/>
</dbReference>
<evidence type="ECO:0000256" key="4">
    <source>
        <dbReference type="SAM" id="SignalP"/>
    </source>
</evidence>
<feature type="domain" description="Kringle" evidence="5">
    <location>
        <begin position="380"/>
        <end position="471"/>
    </location>
</feature>
<protein>
    <recommendedName>
        <fullName evidence="9">Hepatocyte growth factor-like protein</fullName>
    </recommendedName>
</protein>
<evidence type="ECO:0000256" key="1">
    <source>
        <dbReference type="ARBA" id="ARBA00022572"/>
    </source>
</evidence>
<dbReference type="InterPro" id="IPR038178">
    <property type="entry name" value="Kringle_sf"/>
</dbReference>
<reference evidence="7" key="1">
    <citation type="submission" date="2020-11" db="EMBL/GenBank/DDBJ databases">
        <authorList>
            <person name="Tran Van P."/>
        </authorList>
    </citation>
    <scope>NUCLEOTIDE SEQUENCE</scope>
</reference>
<dbReference type="EMBL" id="CAJPEV010003517">
    <property type="protein sequence ID" value="CAG0899927.1"/>
    <property type="molecule type" value="Genomic_DNA"/>
</dbReference>
<comment type="caution">
    <text evidence="3">Lacks conserved residue(s) required for the propagation of feature annotation.</text>
</comment>
<dbReference type="CDD" id="cd00108">
    <property type="entry name" value="KR"/>
    <property type="match status" value="2"/>
</dbReference>
<proteinExistence type="predicted"/>
<keyword evidence="2 3" id="KW-1015">Disulfide bond</keyword>
<feature type="disulfide bond" evidence="3">
    <location>
        <begin position="230"/>
        <end position="253"/>
    </location>
</feature>
<dbReference type="PROSITE" id="PS00021">
    <property type="entry name" value="KRINGLE_1"/>
    <property type="match status" value="3"/>
</dbReference>
<dbReference type="PRINTS" id="PR00018">
    <property type="entry name" value="KRINGLE"/>
</dbReference>
<dbReference type="InterPro" id="IPR018056">
    <property type="entry name" value="Kringle_CS"/>
</dbReference>
<name>A0A7R9AC73_9CRUS</name>
<evidence type="ECO:0000256" key="2">
    <source>
        <dbReference type="ARBA" id="ARBA00023157"/>
    </source>
</evidence>
<feature type="domain" description="Kringle" evidence="5">
    <location>
        <begin position="177"/>
        <end position="258"/>
    </location>
</feature>
<dbReference type="InterPro" id="IPR013806">
    <property type="entry name" value="Kringle-like"/>
</dbReference>
<dbReference type="InterPro" id="IPR000001">
    <property type="entry name" value="Kringle"/>
</dbReference>
<evidence type="ECO:0000313" key="7">
    <source>
        <dbReference type="EMBL" id="CAD7251396.1"/>
    </source>
</evidence>
<feature type="signal peptide" evidence="4">
    <location>
        <begin position="1"/>
        <end position="21"/>
    </location>
</feature>
<feature type="disulfide bond" evidence="3">
    <location>
        <begin position="532"/>
        <end position="555"/>
    </location>
</feature>
<accession>A0A7R9AC73</accession>
<dbReference type="OrthoDB" id="1915767at2759"/>
<evidence type="ECO:0000256" key="3">
    <source>
        <dbReference type="PROSITE-ProRule" id="PRU00121"/>
    </source>
</evidence>
<feature type="chain" id="PRO_5036402783" description="Hepatocyte growth factor-like protein" evidence="4">
    <location>
        <begin position="22"/>
        <end position="815"/>
    </location>
</feature>
<dbReference type="SMART" id="SM00130">
    <property type="entry name" value="KR"/>
    <property type="match status" value="3"/>
</dbReference>
<keyword evidence="8" id="KW-1185">Reference proteome</keyword>
<dbReference type="PANTHER" id="PTHR24261:SF7">
    <property type="entry name" value="KRINGLE DOMAIN-CONTAINING PROTEIN"/>
    <property type="match status" value="1"/>
</dbReference>
<sequence length="815" mass="94636">MKRLGRIRLFIVFLLSVKTQGGFLRYYTAHPGQRYGNMSRRVTTRQMGDCNILCSSQRPKPCKAYNYRSSDGSCELIVSDSSSLIPFEGYQAYVQNLCLTEHPMVENANVTYVGWDGRYPALNGAKVLFHCEKGFTDGKMDHWTICSDTPDTWCTSFVVGRVSCPKPDYPDCRKTEKGKEYIGRKKKTETGKDCIRWDRQPYEKPKDFSLEMRYNEHFFNEDAELSENYCRNPALRERPWCFVSDRAVQWEYCDIPLCEDLHPLECKLTQKGAEYMGKENTTLDGIKCLPWLSVPLTSQYRSWAKRTLAFSDEVDEKHNYCRNPGGRLGGPWCYDGKSRKDQEVGWHYCDVRFCHLQEKETDENHETNANFPNCRITKMGKEYMGMIRMSETGKPCMKWLDFWSITKYPEPMLKILPLTNNFKLEFKYFFPDNDPNFYVNFCRNPGWGQRPWCFVSRPPAIEWEYCDIPFCKDRVPLECAMTSLGLDYMGKMNVTSEGMPCDPWLNYSNHNYLRDMSLQLFPDPVDSRHNYCRYSKWNDLACLVFQGDKFHHVSCSVPFCYELLESIHITGGEGKHVYPQCLLTEKGREYIGTEAKTSTGKVCLSWVETIVEVEVNPLEAAFKFANIKMETRQKRDGTVNVRETVKFSAEQKRAILLYHFRSGLKPQQAFEEMKKNIGDDAPGTTMAFEEMKKNIGDDAPGRTMVFKWFQRFEAGHFEVTDDPRSGRPRTSTDDGMVAAVAKFLEEEPSATTKRLADVFRVSKTSISSILHDQLDYSEKSARWVPRLLKPEKEARKSARWVPRLLKPEEEARVNF</sequence>
<dbReference type="InterPro" id="IPR003609">
    <property type="entry name" value="Pan_app"/>
</dbReference>
<dbReference type="Gene3D" id="2.40.20.10">
    <property type="entry name" value="Plasminogen Kringle 4"/>
    <property type="match status" value="4"/>
</dbReference>
<dbReference type="PROSITE" id="PS50070">
    <property type="entry name" value="KRINGLE_2"/>
    <property type="match status" value="4"/>
</dbReference>
<dbReference type="Proteomes" id="UP000677054">
    <property type="component" value="Unassembled WGS sequence"/>
</dbReference>
<feature type="domain" description="Kringle" evidence="5">
    <location>
        <begin position="485"/>
        <end position="560"/>
    </location>
</feature>
<dbReference type="PROSITE" id="PS50948">
    <property type="entry name" value="PAN"/>
    <property type="match status" value="1"/>
</dbReference>
<dbReference type="InterPro" id="IPR050759">
    <property type="entry name" value="Serine_protease_kringle"/>
</dbReference>
<dbReference type="PANTHER" id="PTHR24261">
    <property type="entry name" value="PLASMINOGEN-RELATED"/>
    <property type="match status" value="1"/>
</dbReference>
<dbReference type="Pfam" id="PF00051">
    <property type="entry name" value="Kringle"/>
    <property type="match status" value="3"/>
</dbReference>
<feature type="domain" description="Kringle" evidence="5">
    <location>
        <begin position="271"/>
        <end position="354"/>
    </location>
</feature>
<organism evidence="7">
    <name type="scientific">Darwinula stevensoni</name>
    <dbReference type="NCBI Taxonomy" id="69355"/>
    <lineage>
        <taxon>Eukaryota</taxon>
        <taxon>Metazoa</taxon>
        <taxon>Ecdysozoa</taxon>
        <taxon>Arthropoda</taxon>
        <taxon>Crustacea</taxon>
        <taxon>Oligostraca</taxon>
        <taxon>Ostracoda</taxon>
        <taxon>Podocopa</taxon>
        <taxon>Podocopida</taxon>
        <taxon>Darwinulocopina</taxon>
        <taxon>Darwinuloidea</taxon>
        <taxon>Darwinulidae</taxon>
        <taxon>Darwinula</taxon>
    </lineage>
</organism>
<evidence type="ECO:0000259" key="5">
    <source>
        <dbReference type="PROSITE" id="PS50070"/>
    </source>
</evidence>
<evidence type="ECO:0008006" key="9">
    <source>
        <dbReference type="Google" id="ProtNLM"/>
    </source>
</evidence>
<feature type="domain" description="Apple" evidence="6">
    <location>
        <begin position="19"/>
        <end position="98"/>
    </location>
</feature>